<reference evidence="3 4" key="1">
    <citation type="submission" date="2012-10" db="EMBL/GenBank/DDBJ databases">
        <title>Genome sequencing and analysis of entomopathogenic fungi Beauveria bassiana D1-5.</title>
        <authorList>
            <person name="Li Q."/>
            <person name="Wang L."/>
            <person name="Zhang Z."/>
            <person name="Wang Q."/>
            <person name="Ren J."/>
            <person name="Wang M."/>
            <person name="Xu W."/>
            <person name="Wang J."/>
            <person name="Lu Y."/>
            <person name="Du Q."/>
            <person name="Sun Z."/>
        </authorList>
    </citation>
    <scope>NUCLEOTIDE SEQUENCE [LARGE SCALE GENOMIC DNA]</scope>
    <source>
        <strain evidence="3 4">D1-5</strain>
    </source>
</reference>
<keyword evidence="1" id="KW-0436">Ligase</keyword>
<dbReference type="Gene3D" id="3.30.559.10">
    <property type="entry name" value="Chloramphenicol acetyltransferase-like domain"/>
    <property type="match status" value="1"/>
</dbReference>
<dbReference type="InterPro" id="IPR036736">
    <property type="entry name" value="ACP-like_sf"/>
</dbReference>
<dbReference type="GO" id="GO:0016874">
    <property type="term" value="F:ligase activity"/>
    <property type="evidence" value="ECO:0007669"/>
    <property type="project" value="UniProtKB-KW"/>
</dbReference>
<evidence type="ECO:0000259" key="2">
    <source>
        <dbReference type="PROSITE" id="PS50075"/>
    </source>
</evidence>
<dbReference type="Gene3D" id="1.10.1200.10">
    <property type="entry name" value="ACP-like"/>
    <property type="match status" value="1"/>
</dbReference>
<dbReference type="Gene3D" id="3.30.559.30">
    <property type="entry name" value="Nonribosomal peptide synthetase, condensation domain"/>
    <property type="match status" value="1"/>
</dbReference>
<comment type="caution">
    <text evidence="3">The sequence shown here is derived from an EMBL/GenBank/DDBJ whole genome shotgun (WGS) entry which is preliminary data.</text>
</comment>
<organism evidence="3 4">
    <name type="scientific">Beauveria bassiana D1-5</name>
    <dbReference type="NCBI Taxonomy" id="1245745"/>
    <lineage>
        <taxon>Eukaryota</taxon>
        <taxon>Fungi</taxon>
        <taxon>Dikarya</taxon>
        <taxon>Ascomycota</taxon>
        <taxon>Pezizomycotina</taxon>
        <taxon>Sordariomycetes</taxon>
        <taxon>Hypocreomycetidae</taxon>
        <taxon>Hypocreales</taxon>
        <taxon>Cordycipitaceae</taxon>
        <taxon>Beauveria</taxon>
    </lineage>
</organism>
<evidence type="ECO:0000313" key="3">
    <source>
        <dbReference type="EMBL" id="KGQ03081.1"/>
    </source>
</evidence>
<dbReference type="GO" id="GO:0043041">
    <property type="term" value="P:amino acid activation for nonribosomal peptide biosynthetic process"/>
    <property type="evidence" value="ECO:0007669"/>
    <property type="project" value="TreeGrafter"/>
</dbReference>
<feature type="domain" description="Carrier" evidence="2">
    <location>
        <begin position="13"/>
        <end position="89"/>
    </location>
</feature>
<dbReference type="SUPFAM" id="SSF52777">
    <property type="entry name" value="CoA-dependent acyltransferases"/>
    <property type="match status" value="2"/>
</dbReference>
<dbReference type="InterPro" id="IPR009081">
    <property type="entry name" value="PP-bd_ACP"/>
</dbReference>
<dbReference type="HOGENOM" id="CLU_000022_60_3_1"/>
<dbReference type="PANTHER" id="PTHR45527">
    <property type="entry name" value="NONRIBOSOMAL PEPTIDE SYNTHETASE"/>
    <property type="match status" value="1"/>
</dbReference>
<gene>
    <name evidence="3" type="ORF">BBAD15_g11712</name>
</gene>
<dbReference type="InterPro" id="IPR001242">
    <property type="entry name" value="Condensation_dom"/>
</dbReference>
<dbReference type="OrthoDB" id="5106613at2759"/>
<protein>
    <submittedName>
        <fullName evidence="3">Enniatin synthase</fullName>
    </submittedName>
</protein>
<dbReference type="GO" id="GO:0031177">
    <property type="term" value="F:phosphopantetheine binding"/>
    <property type="evidence" value="ECO:0007669"/>
    <property type="project" value="TreeGrafter"/>
</dbReference>
<dbReference type="EMBL" id="ANFO01001288">
    <property type="protein sequence ID" value="KGQ03081.1"/>
    <property type="molecule type" value="Genomic_DNA"/>
</dbReference>
<dbReference type="AlphaFoldDB" id="A0A0A2V5J2"/>
<dbReference type="GO" id="GO:0044550">
    <property type="term" value="P:secondary metabolite biosynthetic process"/>
    <property type="evidence" value="ECO:0007669"/>
    <property type="project" value="TreeGrafter"/>
</dbReference>
<evidence type="ECO:0000256" key="1">
    <source>
        <dbReference type="ARBA" id="ARBA00022598"/>
    </source>
</evidence>
<dbReference type="eggNOG" id="KOG1178">
    <property type="taxonomic scope" value="Eukaryota"/>
</dbReference>
<dbReference type="SUPFAM" id="SSF47336">
    <property type="entry name" value="ACP-like"/>
    <property type="match status" value="1"/>
</dbReference>
<dbReference type="InterPro" id="IPR023213">
    <property type="entry name" value="CAT-like_dom_sf"/>
</dbReference>
<evidence type="ECO:0000313" key="4">
    <source>
        <dbReference type="Proteomes" id="UP000030106"/>
    </source>
</evidence>
<dbReference type="GO" id="GO:0005737">
    <property type="term" value="C:cytoplasm"/>
    <property type="evidence" value="ECO:0007669"/>
    <property type="project" value="TreeGrafter"/>
</dbReference>
<dbReference type="Proteomes" id="UP000030106">
    <property type="component" value="Unassembled WGS sequence"/>
</dbReference>
<sequence>MSSQTTTISIFREPKTDTERVVRDACSFVLQVPVTNINLDRSFVANGGDSIAAMRVSPRCRTSHVVVSVARLLTAKSLADVAAQSCSGNAKVLLSAVGDDDTWDKKATDAVSSESEIEPFSLLNISENELSDLRAQIAPALRIPPEQVRDIAPTTHTQSLCVEAAMHTPPQGCYVFYIDIPQSIELKKMTTFAQKLWDRVDMLRTVFVLRPESSQLLQVVSEQSVVPLELYAVNDSNKMESESKRVFEESLKSPLESGAIYVKFMLLHRPDTPTRLAIRLSHAHYDGMSLPPILECLAAELQGKLWPAIPSFVSYISHVCEQSGNTLQYWKKALHGSKPLALHPTGNSSQILTRSRVIACPPKQASFTEANVFLAVCAETLARLYDTRDVHVTLTVSGRAMLPANLTNIVGPCLNQIPLRVVLPEEPNFSTTVGLVRKAQLDMLPAEMATLQDIYKACTDWPEGAQKMAYNVHFNDLDSRSIDLLGDGAQVPLLVHGPRGVWEHSEQIWIIASPVEGTWQIALSANASHCTADYLDKIGDTLALVAAAAQT</sequence>
<dbReference type="PROSITE" id="PS50075">
    <property type="entry name" value="CARRIER"/>
    <property type="match status" value="1"/>
</dbReference>
<proteinExistence type="predicted"/>
<dbReference type="Pfam" id="PF00668">
    <property type="entry name" value="Condensation"/>
    <property type="match status" value="1"/>
</dbReference>
<accession>A0A0A2V5J2</accession>
<dbReference type="PANTHER" id="PTHR45527:SF1">
    <property type="entry name" value="FATTY ACID SYNTHASE"/>
    <property type="match status" value="1"/>
</dbReference>
<name>A0A0A2V5J2_BEABA</name>
<dbReference type="Pfam" id="PF00550">
    <property type="entry name" value="PP-binding"/>
    <property type="match status" value="1"/>
</dbReference>
<dbReference type="STRING" id="1245745.A0A0A2V5J2"/>